<dbReference type="InterPro" id="IPR027417">
    <property type="entry name" value="P-loop_NTPase"/>
</dbReference>
<dbReference type="PANTHER" id="PTHR13308">
    <property type="entry name" value="NEDD4-BINDING PROTEIN 2-LIKE 1"/>
    <property type="match status" value="1"/>
</dbReference>
<name>A0A7X4LLM1_9VIBR</name>
<dbReference type="Proteomes" id="UP000462621">
    <property type="component" value="Unassembled WGS sequence"/>
</dbReference>
<dbReference type="RefSeq" id="WP_161156092.1">
    <property type="nucleotide sequence ID" value="NZ_WEKT01000022.1"/>
</dbReference>
<dbReference type="Pfam" id="PF13671">
    <property type="entry name" value="AAA_33"/>
    <property type="match status" value="1"/>
</dbReference>
<dbReference type="Gene3D" id="3.40.50.300">
    <property type="entry name" value="P-loop containing nucleotide triphosphate hydrolases"/>
    <property type="match status" value="1"/>
</dbReference>
<sequence length="124" mass="14476">MSLTVTLIRGLPGSGKSTLAQKIEGIHLEADMYFVDDDGQYHFDPNKLSDAHRWCQNQSEYWLKQGKSIVVSNTFVRRWEMDAYRKLAKRYKAKLVVKVCRGQFGNVHNVPEETLAQMQKRWQE</sequence>
<organism evidence="1 2">
    <name type="scientific">Vibrio eleionomae</name>
    <dbReference type="NCBI Taxonomy" id="2653505"/>
    <lineage>
        <taxon>Bacteria</taxon>
        <taxon>Pseudomonadati</taxon>
        <taxon>Pseudomonadota</taxon>
        <taxon>Gammaproteobacteria</taxon>
        <taxon>Vibrionales</taxon>
        <taxon>Vibrionaceae</taxon>
        <taxon>Vibrio</taxon>
    </lineage>
</organism>
<dbReference type="AlphaFoldDB" id="A0A7X4LLM1"/>
<gene>
    <name evidence="1" type="ORF">F9817_12720</name>
</gene>
<dbReference type="InterPro" id="IPR026302">
    <property type="entry name" value="NEDD4-bd_p2"/>
</dbReference>
<protein>
    <submittedName>
        <fullName evidence="1">AAA family ATPase</fullName>
    </submittedName>
</protein>
<dbReference type="SUPFAM" id="SSF52540">
    <property type="entry name" value="P-loop containing nucleoside triphosphate hydrolases"/>
    <property type="match status" value="1"/>
</dbReference>
<accession>A0A7X4LLM1</accession>
<reference evidence="1 2" key="1">
    <citation type="submission" date="2019-10" db="EMBL/GenBank/DDBJ databases">
        <title>Vibrio sp. nov. isolated from a shrimp pond.</title>
        <authorList>
            <person name="Gomez-Gil B."/>
            <person name="Enciso-Ibarra J."/>
            <person name="Enciso-Ibarra K."/>
            <person name="Bolan-Mejia C."/>
        </authorList>
    </citation>
    <scope>NUCLEOTIDE SEQUENCE [LARGE SCALE GENOMIC DNA]</scope>
    <source>
        <strain evidence="1 2">CAIM 722</strain>
    </source>
</reference>
<evidence type="ECO:0000313" key="2">
    <source>
        <dbReference type="Proteomes" id="UP000462621"/>
    </source>
</evidence>
<dbReference type="EMBL" id="WEKT01000022">
    <property type="protein sequence ID" value="MZI94055.1"/>
    <property type="molecule type" value="Genomic_DNA"/>
</dbReference>
<keyword evidence="2" id="KW-1185">Reference proteome</keyword>
<dbReference type="PANTHER" id="PTHR13308:SF40">
    <property type="entry name" value="NEDD4-BINDING PROTEIN 2-LIKE 1"/>
    <property type="match status" value="1"/>
</dbReference>
<comment type="caution">
    <text evidence="1">The sequence shown here is derived from an EMBL/GenBank/DDBJ whole genome shotgun (WGS) entry which is preliminary data.</text>
</comment>
<evidence type="ECO:0000313" key="1">
    <source>
        <dbReference type="EMBL" id="MZI94055.1"/>
    </source>
</evidence>
<proteinExistence type="predicted"/>